<reference evidence="1" key="1">
    <citation type="submission" date="2021-01" db="EMBL/GenBank/DDBJ databases">
        <authorList>
            <person name="Corre E."/>
            <person name="Pelletier E."/>
            <person name="Niang G."/>
            <person name="Scheremetjew M."/>
            <person name="Finn R."/>
            <person name="Kale V."/>
            <person name="Holt S."/>
            <person name="Cochrane G."/>
            <person name="Meng A."/>
            <person name="Brown T."/>
            <person name="Cohen L."/>
        </authorList>
    </citation>
    <scope>NUCLEOTIDE SEQUENCE</scope>
    <source>
        <strain evidence="1">Grunow 1884</strain>
    </source>
</reference>
<sequence>MAAQNHDQIFNQWVGKQVTIKGVGGTITRIPGEDGDSVRTRRRNVWSDTKFHTFVIERAPESQGEGLVAFRAKGTDLYLTISLYGDKARRGISSTLSRTPLHPDLVPVVVDFAVGRGDDNFEGKGFSYSPMTVEPGPPSLLQAFRLEQNFSGSLHRVGIKTRFGTYLRSQHWNSTVSQSPHLLGDETWYLAETFTQR</sequence>
<dbReference type="EMBL" id="HBGO01036468">
    <property type="protein sequence ID" value="CAD9360794.1"/>
    <property type="molecule type" value="Transcribed_RNA"/>
</dbReference>
<accession>A0A7S2EW41</accession>
<organism evidence="1">
    <name type="scientific">Trieres chinensis</name>
    <name type="common">Marine centric diatom</name>
    <name type="synonym">Odontella sinensis</name>
    <dbReference type="NCBI Taxonomy" id="1514140"/>
    <lineage>
        <taxon>Eukaryota</taxon>
        <taxon>Sar</taxon>
        <taxon>Stramenopiles</taxon>
        <taxon>Ochrophyta</taxon>
        <taxon>Bacillariophyta</taxon>
        <taxon>Mediophyceae</taxon>
        <taxon>Biddulphiophycidae</taxon>
        <taxon>Eupodiscales</taxon>
        <taxon>Parodontellaceae</taxon>
        <taxon>Trieres</taxon>
    </lineage>
</organism>
<protein>
    <submittedName>
        <fullName evidence="1">Uncharacterized protein</fullName>
    </submittedName>
</protein>
<gene>
    <name evidence="1" type="ORF">OSIN01602_LOCUS21096</name>
</gene>
<evidence type="ECO:0000313" key="1">
    <source>
        <dbReference type="EMBL" id="CAD9360794.1"/>
    </source>
</evidence>
<name>A0A7S2EW41_TRICV</name>
<proteinExistence type="predicted"/>
<dbReference type="AlphaFoldDB" id="A0A7S2EW41"/>